<name>A0A1H1M742_9MICO</name>
<gene>
    <name evidence="6" type="ORF">SAMN04489752_0361</name>
</gene>
<keyword evidence="2" id="KW-0805">Transcription regulation</keyword>
<keyword evidence="7" id="KW-1185">Reference proteome</keyword>
<dbReference type="Gene3D" id="3.40.190.290">
    <property type="match status" value="1"/>
</dbReference>
<keyword evidence="4" id="KW-0804">Transcription</keyword>
<dbReference type="GO" id="GO:0005829">
    <property type="term" value="C:cytosol"/>
    <property type="evidence" value="ECO:0007669"/>
    <property type="project" value="TreeGrafter"/>
</dbReference>
<dbReference type="RefSeq" id="WP_092009485.1">
    <property type="nucleotide sequence ID" value="NZ_LT629766.1"/>
</dbReference>
<dbReference type="InterPro" id="IPR005119">
    <property type="entry name" value="LysR_subst-bd"/>
</dbReference>
<dbReference type="STRING" id="1136497.SAMN04489752_0361"/>
<sequence length="299" mass="32444">MTDLRSLKTLLAVVEYGSIHLAARSIFISHSTASRQIRSLEEHYGTTLFERSSSGVLPTAQCLAVADFARRTVAESELLADSFGEYSGAVETVSIVTSTGLGQTVVADAINRLMRMTDRVQVSIIDRGSVEALQVLRNRRADLCVNFSVSNHEFGTLPGVRKVAEAEATNFAILDGHHPLAERTSLFISDMTDFPVGTLPAGNTARMRIEQAVRAQGQVFSPSLEATCPVLMLRSLVGTSMIAMMAGRTIPTNLNAVGCKAIPIIDPDIESRYIQVLEADPRRESHGLDLMVEALRNSL</sequence>
<evidence type="ECO:0000256" key="1">
    <source>
        <dbReference type="ARBA" id="ARBA00009437"/>
    </source>
</evidence>
<evidence type="ECO:0000313" key="6">
    <source>
        <dbReference type="EMBL" id="SDR82447.1"/>
    </source>
</evidence>
<dbReference type="InterPro" id="IPR000847">
    <property type="entry name" value="LysR_HTH_N"/>
</dbReference>
<keyword evidence="3 6" id="KW-0238">DNA-binding</keyword>
<dbReference type="InterPro" id="IPR050950">
    <property type="entry name" value="HTH-type_LysR_regulators"/>
</dbReference>
<dbReference type="InterPro" id="IPR036390">
    <property type="entry name" value="WH_DNA-bd_sf"/>
</dbReference>
<feature type="domain" description="HTH lysR-type" evidence="5">
    <location>
        <begin position="1"/>
        <end position="59"/>
    </location>
</feature>
<dbReference type="EMBL" id="LT629766">
    <property type="protein sequence ID" value="SDR82447.1"/>
    <property type="molecule type" value="Genomic_DNA"/>
</dbReference>
<dbReference type="Pfam" id="PF03466">
    <property type="entry name" value="LysR_substrate"/>
    <property type="match status" value="1"/>
</dbReference>
<dbReference type="OrthoDB" id="8717159at2"/>
<dbReference type="SUPFAM" id="SSF53850">
    <property type="entry name" value="Periplasmic binding protein-like II"/>
    <property type="match status" value="1"/>
</dbReference>
<dbReference type="GO" id="GO:0003677">
    <property type="term" value="F:DNA binding"/>
    <property type="evidence" value="ECO:0007669"/>
    <property type="project" value="UniProtKB-KW"/>
</dbReference>
<reference evidence="7" key="1">
    <citation type="submission" date="2016-10" db="EMBL/GenBank/DDBJ databases">
        <authorList>
            <person name="Varghese N."/>
            <person name="Submissions S."/>
        </authorList>
    </citation>
    <scope>NUCLEOTIDE SEQUENCE [LARGE SCALE GENOMIC DNA]</scope>
    <source>
        <strain evidence="7">DSM 23676</strain>
    </source>
</reference>
<evidence type="ECO:0000259" key="5">
    <source>
        <dbReference type="PROSITE" id="PS50931"/>
    </source>
</evidence>
<accession>A0A1H1M742</accession>
<dbReference type="Pfam" id="PF00126">
    <property type="entry name" value="HTH_1"/>
    <property type="match status" value="1"/>
</dbReference>
<evidence type="ECO:0000313" key="7">
    <source>
        <dbReference type="Proteomes" id="UP000199597"/>
    </source>
</evidence>
<dbReference type="AlphaFoldDB" id="A0A1H1M742"/>
<dbReference type="PANTHER" id="PTHR30419:SF8">
    <property type="entry name" value="NITROGEN ASSIMILATION TRANSCRIPTIONAL ACTIVATOR-RELATED"/>
    <property type="match status" value="1"/>
</dbReference>
<dbReference type="PROSITE" id="PS50931">
    <property type="entry name" value="HTH_LYSR"/>
    <property type="match status" value="1"/>
</dbReference>
<comment type="similarity">
    <text evidence="1">Belongs to the LysR transcriptional regulatory family.</text>
</comment>
<organism evidence="6 7">
    <name type="scientific">Brevibacterium siliguriense</name>
    <dbReference type="NCBI Taxonomy" id="1136497"/>
    <lineage>
        <taxon>Bacteria</taxon>
        <taxon>Bacillati</taxon>
        <taxon>Actinomycetota</taxon>
        <taxon>Actinomycetes</taxon>
        <taxon>Micrococcales</taxon>
        <taxon>Brevibacteriaceae</taxon>
        <taxon>Brevibacterium</taxon>
    </lineage>
</organism>
<dbReference type="InterPro" id="IPR036388">
    <property type="entry name" value="WH-like_DNA-bd_sf"/>
</dbReference>
<dbReference type="Gene3D" id="1.10.10.10">
    <property type="entry name" value="Winged helix-like DNA-binding domain superfamily/Winged helix DNA-binding domain"/>
    <property type="match status" value="1"/>
</dbReference>
<dbReference type="SUPFAM" id="SSF46785">
    <property type="entry name" value="Winged helix' DNA-binding domain"/>
    <property type="match status" value="1"/>
</dbReference>
<evidence type="ECO:0000256" key="3">
    <source>
        <dbReference type="ARBA" id="ARBA00023125"/>
    </source>
</evidence>
<proteinExistence type="inferred from homology"/>
<dbReference type="Proteomes" id="UP000199597">
    <property type="component" value="Chromosome I"/>
</dbReference>
<evidence type="ECO:0000256" key="4">
    <source>
        <dbReference type="ARBA" id="ARBA00023163"/>
    </source>
</evidence>
<protein>
    <submittedName>
        <fullName evidence="6">DNA-binding transcriptional regulator, LysR family</fullName>
    </submittedName>
</protein>
<dbReference type="PANTHER" id="PTHR30419">
    <property type="entry name" value="HTH-TYPE TRANSCRIPTIONAL REGULATOR YBHD"/>
    <property type="match status" value="1"/>
</dbReference>
<evidence type="ECO:0000256" key="2">
    <source>
        <dbReference type="ARBA" id="ARBA00023015"/>
    </source>
</evidence>
<dbReference type="GO" id="GO:0003700">
    <property type="term" value="F:DNA-binding transcription factor activity"/>
    <property type="evidence" value="ECO:0007669"/>
    <property type="project" value="InterPro"/>
</dbReference>